<dbReference type="InterPro" id="IPR036249">
    <property type="entry name" value="Thioredoxin-like_sf"/>
</dbReference>
<evidence type="ECO:0000313" key="8">
    <source>
        <dbReference type="EMBL" id="PIT94906.1"/>
    </source>
</evidence>
<dbReference type="Pfam" id="PF13462">
    <property type="entry name" value="Thioredoxin_4"/>
    <property type="match status" value="1"/>
</dbReference>
<keyword evidence="3" id="KW-0560">Oxidoreductase</keyword>
<organism evidence="8 9">
    <name type="scientific">Candidatus Falkowbacteria bacterium CG10_big_fil_rev_8_21_14_0_10_39_9</name>
    <dbReference type="NCBI Taxonomy" id="1974566"/>
    <lineage>
        <taxon>Bacteria</taxon>
        <taxon>Candidatus Falkowiibacteriota</taxon>
    </lineage>
</organism>
<keyword evidence="6" id="KW-0812">Transmembrane</keyword>
<dbReference type="GO" id="GO:0016491">
    <property type="term" value="F:oxidoreductase activity"/>
    <property type="evidence" value="ECO:0007669"/>
    <property type="project" value="UniProtKB-KW"/>
</dbReference>
<dbReference type="InterPro" id="IPR013766">
    <property type="entry name" value="Thioredoxin_domain"/>
</dbReference>
<evidence type="ECO:0000256" key="4">
    <source>
        <dbReference type="ARBA" id="ARBA00023157"/>
    </source>
</evidence>
<keyword evidence="6" id="KW-0472">Membrane</keyword>
<keyword evidence="4" id="KW-1015">Disulfide bond</keyword>
<evidence type="ECO:0000256" key="5">
    <source>
        <dbReference type="ARBA" id="ARBA00023284"/>
    </source>
</evidence>
<gene>
    <name evidence="8" type="ORF">COT98_01755</name>
</gene>
<sequence length="241" mass="27470">MALSDRVVELRRQSEHRPPTKWYKRWWGILLSVILFLVISSVGASAMYVLKIARDINSEKVSIDTAQKIQANKALIEGRNNYWLGTSTPQITLVEFSDFACPYCRDDFSVVREVGQVYQNDIKIIYRDYIGHNESLDSALAARCAGEQGKFWPMHDKLFTNQDQANLTNLPIFAQQLGLDVKIFNACLSTKKYLSQVREDIDAAEKIGITKTPSWMINGYLLEGAISRDDFIKIIEAILKK</sequence>
<dbReference type="PROSITE" id="PS51352">
    <property type="entry name" value="THIOREDOXIN_2"/>
    <property type="match status" value="1"/>
</dbReference>
<evidence type="ECO:0000313" key="9">
    <source>
        <dbReference type="Proteomes" id="UP000228900"/>
    </source>
</evidence>
<feature type="transmembrane region" description="Helical" evidence="6">
    <location>
        <begin position="26"/>
        <end position="50"/>
    </location>
</feature>
<dbReference type="PANTHER" id="PTHR13887:SF14">
    <property type="entry name" value="DISULFIDE BOND FORMATION PROTEIN D"/>
    <property type="match status" value="1"/>
</dbReference>
<accession>A0A2M6WQ88</accession>
<protein>
    <recommendedName>
        <fullName evidence="7">Thioredoxin domain-containing protein</fullName>
    </recommendedName>
</protein>
<dbReference type="AlphaFoldDB" id="A0A2M6WQ88"/>
<feature type="domain" description="Thioredoxin" evidence="7">
    <location>
        <begin position="60"/>
        <end position="240"/>
    </location>
</feature>
<evidence type="ECO:0000259" key="7">
    <source>
        <dbReference type="PROSITE" id="PS51352"/>
    </source>
</evidence>
<dbReference type="Gene3D" id="3.40.30.10">
    <property type="entry name" value="Glutaredoxin"/>
    <property type="match status" value="1"/>
</dbReference>
<dbReference type="SUPFAM" id="SSF52833">
    <property type="entry name" value="Thioredoxin-like"/>
    <property type="match status" value="1"/>
</dbReference>
<dbReference type="PANTHER" id="PTHR13887">
    <property type="entry name" value="GLUTATHIONE S-TRANSFERASE KAPPA"/>
    <property type="match status" value="1"/>
</dbReference>
<comment type="similarity">
    <text evidence="1">Belongs to the thioredoxin family. DsbA subfamily.</text>
</comment>
<dbReference type="InterPro" id="IPR012336">
    <property type="entry name" value="Thioredoxin-like_fold"/>
</dbReference>
<evidence type="ECO:0000256" key="3">
    <source>
        <dbReference type="ARBA" id="ARBA00023002"/>
    </source>
</evidence>
<keyword evidence="2" id="KW-0732">Signal</keyword>
<evidence type="ECO:0000256" key="6">
    <source>
        <dbReference type="SAM" id="Phobius"/>
    </source>
</evidence>
<keyword evidence="6" id="KW-1133">Transmembrane helix</keyword>
<name>A0A2M6WQ88_9BACT</name>
<keyword evidence="5" id="KW-0676">Redox-active center</keyword>
<evidence type="ECO:0000256" key="1">
    <source>
        <dbReference type="ARBA" id="ARBA00005791"/>
    </source>
</evidence>
<comment type="caution">
    <text evidence="8">The sequence shown here is derived from an EMBL/GenBank/DDBJ whole genome shotgun (WGS) entry which is preliminary data.</text>
</comment>
<reference evidence="9" key="1">
    <citation type="submission" date="2017-09" db="EMBL/GenBank/DDBJ databases">
        <title>Depth-based differentiation of microbial function through sediment-hosted aquifers and enrichment of novel symbionts in the deep terrestrial subsurface.</title>
        <authorList>
            <person name="Probst A.J."/>
            <person name="Ladd B."/>
            <person name="Jarett J.K."/>
            <person name="Geller-Mcgrath D.E."/>
            <person name="Sieber C.M.K."/>
            <person name="Emerson J.B."/>
            <person name="Anantharaman K."/>
            <person name="Thomas B.C."/>
            <person name="Malmstrom R."/>
            <person name="Stieglmeier M."/>
            <person name="Klingl A."/>
            <person name="Woyke T."/>
            <person name="Ryan C.M."/>
            <person name="Banfield J.F."/>
        </authorList>
    </citation>
    <scope>NUCLEOTIDE SEQUENCE [LARGE SCALE GENOMIC DNA]</scope>
</reference>
<proteinExistence type="inferred from homology"/>
<evidence type="ECO:0000256" key="2">
    <source>
        <dbReference type="ARBA" id="ARBA00022729"/>
    </source>
</evidence>
<dbReference type="EMBL" id="PFAQ01000030">
    <property type="protein sequence ID" value="PIT94906.1"/>
    <property type="molecule type" value="Genomic_DNA"/>
</dbReference>
<dbReference type="Proteomes" id="UP000228900">
    <property type="component" value="Unassembled WGS sequence"/>
</dbReference>